<protein>
    <recommendedName>
        <fullName evidence="8">Core Histone H2A/H2B/H3 domain-containing protein</fullName>
    </recommendedName>
</protein>
<dbReference type="Pfam" id="PF00125">
    <property type="entry name" value="Histone"/>
    <property type="match status" value="1"/>
</dbReference>
<sequence length="148" mass="17353">MYTDSFEEQFWQEQLIEIQQKKLDFKFHQMPLARIKKVMKTDQDVKMISAEAPILLSKGCDLFVTELTLRAWQYAVENKRRTLQKSDIAAALAKSDMFDFLIDIVPREEATTNKQTLPPQKQHDYYAKFDGYDNYGYVLPPGTQFVMV</sequence>
<dbReference type="EMBL" id="JAEPRE010000006">
    <property type="protein sequence ID" value="KAG2237418.1"/>
    <property type="molecule type" value="Genomic_DNA"/>
</dbReference>
<reference evidence="9" key="1">
    <citation type="submission" date="2021-01" db="EMBL/GenBank/DDBJ databases">
        <title>Metabolic potential, ecology and presence of endohyphal bacteria is reflected in genomic diversity of Mucoromycotina.</title>
        <authorList>
            <person name="Muszewska A."/>
            <person name="Okrasinska A."/>
            <person name="Steczkiewicz K."/>
            <person name="Drgas O."/>
            <person name="Orlowska M."/>
            <person name="Perlinska-Lenart U."/>
            <person name="Aleksandrzak-Piekarczyk T."/>
            <person name="Szatraj K."/>
            <person name="Zielenkiewicz U."/>
            <person name="Pilsyk S."/>
            <person name="Malc E."/>
            <person name="Mieczkowski P."/>
            <person name="Kruszewska J.S."/>
            <person name="Biernat P."/>
            <person name="Pawlowska J."/>
        </authorList>
    </citation>
    <scope>NUCLEOTIDE SEQUENCE</scope>
    <source>
        <strain evidence="9">WA0000018081</strain>
    </source>
</reference>
<keyword evidence="3" id="KW-0238">DNA-binding</keyword>
<comment type="subcellular location">
    <subcellularLocation>
        <location evidence="1">Nucleus</location>
    </subcellularLocation>
</comment>
<evidence type="ECO:0000256" key="6">
    <source>
        <dbReference type="ARBA" id="ARBA00023242"/>
    </source>
</evidence>
<keyword evidence="6" id="KW-0539">Nucleus</keyword>
<keyword evidence="5" id="KW-0804">Transcription</keyword>
<dbReference type="FunFam" id="1.10.20.10:FF:000006">
    <property type="entry name" value="Nuclear transcription factor Y subunit gamma"/>
    <property type="match status" value="1"/>
</dbReference>
<dbReference type="GO" id="GO:0000978">
    <property type="term" value="F:RNA polymerase II cis-regulatory region sequence-specific DNA binding"/>
    <property type="evidence" value="ECO:0007669"/>
    <property type="project" value="TreeGrafter"/>
</dbReference>
<evidence type="ECO:0000313" key="10">
    <source>
        <dbReference type="Proteomes" id="UP000613177"/>
    </source>
</evidence>
<evidence type="ECO:0000256" key="7">
    <source>
        <dbReference type="ARBA" id="ARBA00038129"/>
    </source>
</evidence>
<dbReference type="CDD" id="cd22908">
    <property type="entry name" value="HFD_NFYC-like"/>
    <property type="match status" value="1"/>
</dbReference>
<evidence type="ECO:0000256" key="4">
    <source>
        <dbReference type="ARBA" id="ARBA00023159"/>
    </source>
</evidence>
<evidence type="ECO:0000256" key="3">
    <source>
        <dbReference type="ARBA" id="ARBA00023125"/>
    </source>
</evidence>
<keyword evidence="2" id="KW-0805">Transcription regulation</keyword>
<keyword evidence="4" id="KW-0010">Activator</keyword>
<dbReference type="PANTHER" id="PTHR10252:SF8">
    <property type="entry name" value="NUCLEAR TRANSCRIPTION FACTOR Y SUBUNIT GAMMA"/>
    <property type="match status" value="1"/>
</dbReference>
<dbReference type="InterPro" id="IPR050568">
    <property type="entry name" value="Transcr_DNA_Rep_Reg"/>
</dbReference>
<accession>A0A8H7T053</accession>
<dbReference type="GO" id="GO:0001228">
    <property type="term" value="F:DNA-binding transcription activator activity, RNA polymerase II-specific"/>
    <property type="evidence" value="ECO:0007669"/>
    <property type="project" value="TreeGrafter"/>
</dbReference>
<name>A0A8H7T053_9FUNG</name>
<dbReference type="InterPro" id="IPR007125">
    <property type="entry name" value="H2A/H2B/H3"/>
</dbReference>
<proteinExistence type="inferred from homology"/>
<gene>
    <name evidence="9" type="ORF">INT48_009547</name>
</gene>
<evidence type="ECO:0000256" key="5">
    <source>
        <dbReference type="ARBA" id="ARBA00023163"/>
    </source>
</evidence>
<evidence type="ECO:0000256" key="1">
    <source>
        <dbReference type="ARBA" id="ARBA00004123"/>
    </source>
</evidence>
<organism evidence="9 10">
    <name type="scientific">Thamnidium elegans</name>
    <dbReference type="NCBI Taxonomy" id="101142"/>
    <lineage>
        <taxon>Eukaryota</taxon>
        <taxon>Fungi</taxon>
        <taxon>Fungi incertae sedis</taxon>
        <taxon>Mucoromycota</taxon>
        <taxon>Mucoromycotina</taxon>
        <taxon>Mucoromycetes</taxon>
        <taxon>Mucorales</taxon>
        <taxon>Mucorineae</taxon>
        <taxon>Mucoraceae</taxon>
        <taxon>Thamnidium</taxon>
    </lineage>
</organism>
<dbReference type="SUPFAM" id="SSF47113">
    <property type="entry name" value="Histone-fold"/>
    <property type="match status" value="1"/>
</dbReference>
<comment type="caution">
    <text evidence="9">The sequence shown here is derived from an EMBL/GenBank/DDBJ whole genome shotgun (WGS) entry which is preliminary data.</text>
</comment>
<keyword evidence="10" id="KW-1185">Reference proteome</keyword>
<evidence type="ECO:0000313" key="9">
    <source>
        <dbReference type="EMBL" id="KAG2237418.1"/>
    </source>
</evidence>
<comment type="similarity">
    <text evidence="7">Belongs to the NFYC/HAP5 subunit family.</text>
</comment>
<dbReference type="AlphaFoldDB" id="A0A8H7T053"/>
<dbReference type="GO" id="GO:0046982">
    <property type="term" value="F:protein heterodimerization activity"/>
    <property type="evidence" value="ECO:0007669"/>
    <property type="project" value="InterPro"/>
</dbReference>
<dbReference type="PANTHER" id="PTHR10252">
    <property type="entry name" value="HISTONE-LIKE TRANSCRIPTION FACTOR CCAAT-RELATED"/>
    <property type="match status" value="1"/>
</dbReference>
<evidence type="ECO:0000256" key="2">
    <source>
        <dbReference type="ARBA" id="ARBA00023015"/>
    </source>
</evidence>
<dbReference type="GO" id="GO:0016602">
    <property type="term" value="C:CCAAT-binding factor complex"/>
    <property type="evidence" value="ECO:0007669"/>
    <property type="project" value="TreeGrafter"/>
</dbReference>
<evidence type="ECO:0000259" key="8">
    <source>
        <dbReference type="Pfam" id="PF00125"/>
    </source>
</evidence>
<dbReference type="Gene3D" id="1.10.20.10">
    <property type="entry name" value="Histone, subunit A"/>
    <property type="match status" value="1"/>
</dbReference>
<dbReference type="Proteomes" id="UP000613177">
    <property type="component" value="Unassembled WGS sequence"/>
</dbReference>
<feature type="domain" description="Core Histone H2A/H2B/H3" evidence="8">
    <location>
        <begin position="16"/>
        <end position="92"/>
    </location>
</feature>
<dbReference type="InterPro" id="IPR009072">
    <property type="entry name" value="Histone-fold"/>
</dbReference>